<comment type="caution">
    <text evidence="1">The sequence shown here is derived from an EMBL/GenBank/DDBJ whole genome shotgun (WGS) entry which is preliminary data.</text>
</comment>
<organism evidence="1 2">
    <name type="scientific">Plutella xylostella</name>
    <name type="common">Diamondback moth</name>
    <name type="synonym">Plutella maculipennis</name>
    <dbReference type="NCBI Taxonomy" id="51655"/>
    <lineage>
        <taxon>Eukaryota</taxon>
        <taxon>Metazoa</taxon>
        <taxon>Ecdysozoa</taxon>
        <taxon>Arthropoda</taxon>
        <taxon>Hexapoda</taxon>
        <taxon>Insecta</taxon>
        <taxon>Pterygota</taxon>
        <taxon>Neoptera</taxon>
        <taxon>Endopterygota</taxon>
        <taxon>Lepidoptera</taxon>
        <taxon>Glossata</taxon>
        <taxon>Ditrysia</taxon>
        <taxon>Yponomeutoidea</taxon>
        <taxon>Plutellidae</taxon>
        <taxon>Plutella</taxon>
    </lineage>
</organism>
<dbReference type="Proteomes" id="UP000823941">
    <property type="component" value="Chromosome 6"/>
</dbReference>
<name>A0ABQ7QXW4_PLUXY</name>
<gene>
    <name evidence="1" type="ORF">JYU34_004402</name>
</gene>
<keyword evidence="2" id="KW-1185">Reference proteome</keyword>
<dbReference type="EMBL" id="JAHIBW010000006">
    <property type="protein sequence ID" value="KAG7309888.1"/>
    <property type="molecule type" value="Genomic_DNA"/>
</dbReference>
<reference evidence="1 2" key="1">
    <citation type="submission" date="2021-06" db="EMBL/GenBank/DDBJ databases">
        <title>A haploid diamondback moth (Plutella xylostella L.) genome assembly resolves 31 chromosomes and identifies a diamide resistance mutation.</title>
        <authorList>
            <person name="Ward C.M."/>
            <person name="Perry K.D."/>
            <person name="Baker G."/>
            <person name="Powis K."/>
            <person name="Heckel D.G."/>
            <person name="Baxter S.W."/>
        </authorList>
    </citation>
    <scope>NUCLEOTIDE SEQUENCE [LARGE SCALE GENOMIC DNA]</scope>
    <source>
        <strain evidence="1 2">LV</strain>
        <tissue evidence="1">Single pupa</tissue>
    </source>
</reference>
<evidence type="ECO:0000313" key="1">
    <source>
        <dbReference type="EMBL" id="KAG7309888.1"/>
    </source>
</evidence>
<accession>A0ABQ7QXW4</accession>
<sequence length="75" mass="9297">MGFRMSKKSLMRWTEYMYNIIHVAEACTPSGKSFKKYNNHRKLLCYVMNGYDRFLLPLFHHQWYKWWRYSLSSYG</sequence>
<protein>
    <submittedName>
        <fullName evidence="1">Uncharacterized protein</fullName>
    </submittedName>
</protein>
<evidence type="ECO:0000313" key="2">
    <source>
        <dbReference type="Proteomes" id="UP000823941"/>
    </source>
</evidence>
<proteinExistence type="predicted"/>